<evidence type="ECO:0000313" key="2">
    <source>
        <dbReference type="Proteomes" id="UP000184001"/>
    </source>
</evidence>
<dbReference type="Proteomes" id="UP000184001">
    <property type="component" value="Unassembled WGS sequence"/>
</dbReference>
<protein>
    <submittedName>
        <fullName evidence="1">Uncharacterized protein</fullName>
    </submittedName>
</protein>
<comment type="caution">
    <text evidence="1">The sequence shown here is derived from an EMBL/GenBank/DDBJ whole genome shotgun (WGS) entry which is preliminary data.</text>
</comment>
<name>A0A8G2C8P7_9BACT</name>
<evidence type="ECO:0000313" key="1">
    <source>
        <dbReference type="EMBL" id="SHI96216.1"/>
    </source>
</evidence>
<accession>A0A8G2C8P7</accession>
<sequence>MYRVDHLQARHFETMQQLSKDQEKSARKLQYQLDQIDEAFNELNETLTTSFFDATPAHVKPPRIGGFFSHIKGLFL</sequence>
<organism evidence="1 2">
    <name type="scientific">Halodesulfovibrio aestuarii</name>
    <dbReference type="NCBI Taxonomy" id="126333"/>
    <lineage>
        <taxon>Bacteria</taxon>
        <taxon>Pseudomonadati</taxon>
        <taxon>Thermodesulfobacteriota</taxon>
        <taxon>Desulfovibrionia</taxon>
        <taxon>Desulfovibrionales</taxon>
        <taxon>Desulfovibrionaceae</taxon>
        <taxon>Halodesulfovibrio</taxon>
    </lineage>
</organism>
<dbReference type="AlphaFoldDB" id="A0A8G2C8P7"/>
<reference evidence="1 2" key="1">
    <citation type="submission" date="2016-11" db="EMBL/GenBank/DDBJ databases">
        <authorList>
            <person name="Varghese N."/>
            <person name="Submissions S."/>
        </authorList>
    </citation>
    <scope>NUCLEOTIDE SEQUENCE [LARGE SCALE GENOMIC DNA]</scope>
    <source>
        <strain evidence="1 2">DSM 17919</strain>
    </source>
</reference>
<dbReference type="EMBL" id="FQZR01000003">
    <property type="protein sequence ID" value="SHI96216.1"/>
    <property type="molecule type" value="Genomic_DNA"/>
</dbReference>
<proteinExistence type="predicted"/>
<gene>
    <name evidence="1" type="ORF">SAMN05660830_01205</name>
</gene>